<reference evidence="1" key="1">
    <citation type="journal article" date="2021" name="Proc. Natl. Acad. Sci. U.S.A.">
        <title>A Catalog of Tens of Thousands of Viruses from Human Metagenomes Reveals Hidden Associations with Chronic Diseases.</title>
        <authorList>
            <person name="Tisza M.J."/>
            <person name="Buck C.B."/>
        </authorList>
    </citation>
    <scope>NUCLEOTIDE SEQUENCE</scope>
    <source>
        <strain evidence="1">CtxvK3</strain>
    </source>
</reference>
<protein>
    <submittedName>
        <fullName evidence="1">Uncharacterized protein</fullName>
    </submittedName>
</protein>
<name>A0A8S5SGN7_9CAUD</name>
<accession>A0A8S5SGN7</accession>
<evidence type="ECO:0000313" key="1">
    <source>
        <dbReference type="EMBL" id="DAF50003.1"/>
    </source>
</evidence>
<sequence>MTKEQLMNYKEFGEHTDFVKKADELNTSGDLYYYDKRGIRTTDINDCLDMIEWKGDVGYLEGCIVIEVHHIYGYVDTIEVPCEICVEGWDEEEKVFDMESYTIKDVEEW</sequence>
<proteinExistence type="predicted"/>
<dbReference type="EMBL" id="BK032591">
    <property type="protein sequence ID" value="DAF50003.1"/>
    <property type="molecule type" value="Genomic_DNA"/>
</dbReference>
<organism evidence="1">
    <name type="scientific">Siphoviridae sp. ctxvK3</name>
    <dbReference type="NCBI Taxonomy" id="2827975"/>
    <lineage>
        <taxon>Viruses</taxon>
        <taxon>Duplodnaviria</taxon>
        <taxon>Heunggongvirae</taxon>
        <taxon>Uroviricota</taxon>
        <taxon>Caudoviricetes</taxon>
    </lineage>
</organism>